<dbReference type="SUPFAM" id="SSF57667">
    <property type="entry name" value="beta-beta-alpha zinc fingers"/>
    <property type="match status" value="1"/>
</dbReference>
<dbReference type="PROSITE" id="PS00028">
    <property type="entry name" value="ZINC_FINGER_C2H2_1"/>
    <property type="match status" value="1"/>
</dbReference>
<feature type="compositionally biased region" description="Low complexity" evidence="6">
    <location>
        <begin position="154"/>
        <end position="172"/>
    </location>
</feature>
<evidence type="ECO:0000313" key="9">
    <source>
        <dbReference type="Proteomes" id="UP000757232"/>
    </source>
</evidence>
<feature type="region of interest" description="Disordered" evidence="6">
    <location>
        <begin position="1"/>
        <end position="44"/>
    </location>
</feature>
<gene>
    <name evidence="8" type="ORF">A7U60_g5536</name>
</gene>
<keyword evidence="9" id="KW-1185">Reference proteome</keyword>
<dbReference type="Pfam" id="PF00096">
    <property type="entry name" value="zf-C2H2"/>
    <property type="match status" value="2"/>
</dbReference>
<dbReference type="AlphaFoldDB" id="A0A9Q5HWU1"/>
<dbReference type="EMBL" id="LNZH02000192">
    <property type="protein sequence ID" value="OCB87396.1"/>
    <property type="molecule type" value="Genomic_DNA"/>
</dbReference>
<organism evidence="8 9">
    <name type="scientific">Sanghuangporus baumii</name>
    <name type="common">Phellinus baumii</name>
    <dbReference type="NCBI Taxonomy" id="108892"/>
    <lineage>
        <taxon>Eukaryota</taxon>
        <taxon>Fungi</taxon>
        <taxon>Dikarya</taxon>
        <taxon>Basidiomycota</taxon>
        <taxon>Agaricomycotina</taxon>
        <taxon>Agaricomycetes</taxon>
        <taxon>Hymenochaetales</taxon>
        <taxon>Hymenochaetaceae</taxon>
        <taxon>Sanghuangporus</taxon>
    </lineage>
</organism>
<protein>
    <recommendedName>
        <fullName evidence="7">C2H2-type domain-containing protein</fullName>
    </recommendedName>
</protein>
<dbReference type="SMART" id="SM00355">
    <property type="entry name" value="ZnF_C2H2"/>
    <property type="match status" value="2"/>
</dbReference>
<evidence type="ECO:0000256" key="3">
    <source>
        <dbReference type="ARBA" id="ARBA00022771"/>
    </source>
</evidence>
<evidence type="ECO:0000256" key="1">
    <source>
        <dbReference type="ARBA" id="ARBA00022723"/>
    </source>
</evidence>
<dbReference type="PROSITE" id="PS50157">
    <property type="entry name" value="ZINC_FINGER_C2H2_2"/>
    <property type="match status" value="2"/>
</dbReference>
<dbReference type="Gene3D" id="3.30.160.60">
    <property type="entry name" value="Classic Zinc Finger"/>
    <property type="match status" value="1"/>
</dbReference>
<keyword evidence="4" id="KW-0862">Zinc</keyword>
<evidence type="ECO:0000256" key="4">
    <source>
        <dbReference type="ARBA" id="ARBA00022833"/>
    </source>
</evidence>
<name>A0A9Q5HWU1_SANBA</name>
<dbReference type="OrthoDB" id="8922241at2759"/>
<dbReference type="Proteomes" id="UP000757232">
    <property type="component" value="Unassembled WGS sequence"/>
</dbReference>
<dbReference type="InterPro" id="IPR013087">
    <property type="entry name" value="Znf_C2H2_type"/>
</dbReference>
<feature type="region of interest" description="Disordered" evidence="6">
    <location>
        <begin position="83"/>
        <end position="108"/>
    </location>
</feature>
<evidence type="ECO:0000256" key="2">
    <source>
        <dbReference type="ARBA" id="ARBA00022737"/>
    </source>
</evidence>
<feature type="domain" description="C2H2-type" evidence="7">
    <location>
        <begin position="175"/>
        <end position="197"/>
    </location>
</feature>
<keyword evidence="2" id="KW-0677">Repeat</keyword>
<dbReference type="InterPro" id="IPR036236">
    <property type="entry name" value="Znf_C2H2_sf"/>
</dbReference>
<evidence type="ECO:0000259" key="7">
    <source>
        <dbReference type="PROSITE" id="PS50157"/>
    </source>
</evidence>
<sequence>MNNYSAYINNDQNVQYHPSCRPPSQSQSLTQYSSTPPLPVYQAPQNTMSQSAYAYYQQQQGYAHAAPAQPNTAAQMPSSYAYQGFAAHPGHPSLPPTSTTAHHQQQGFPAAQQQIYSGYNTNATYAQPSPQLYPQYLDQGQGVPATYDYQRRGSSSTVSSSPSQSSQSSSSSDRFPCPNCDKSFTRNFDRKRHMEIHMPGSAGNNRCRYCHKDYSRPDSLKRHLDNGCEKKPHS</sequence>
<evidence type="ECO:0000256" key="6">
    <source>
        <dbReference type="SAM" id="MobiDB-lite"/>
    </source>
</evidence>
<feature type="compositionally biased region" description="Low complexity" evidence="6">
    <location>
        <begin position="22"/>
        <end position="35"/>
    </location>
</feature>
<keyword evidence="1" id="KW-0479">Metal-binding</keyword>
<reference evidence="8" key="1">
    <citation type="submission" date="2016-06" db="EMBL/GenBank/DDBJ databases">
        <title>Draft Genome sequence of the fungus Inonotus baumii.</title>
        <authorList>
            <person name="Zhu H."/>
            <person name="Lin W."/>
        </authorList>
    </citation>
    <scope>NUCLEOTIDE SEQUENCE</scope>
    <source>
        <strain evidence="8">821</strain>
    </source>
</reference>
<feature type="domain" description="C2H2-type" evidence="7">
    <location>
        <begin position="205"/>
        <end position="232"/>
    </location>
</feature>
<comment type="caution">
    <text evidence="8">The sequence shown here is derived from an EMBL/GenBank/DDBJ whole genome shotgun (WGS) entry which is preliminary data.</text>
</comment>
<keyword evidence="3 5" id="KW-0863">Zinc-finger</keyword>
<evidence type="ECO:0000313" key="8">
    <source>
        <dbReference type="EMBL" id="OCB87396.1"/>
    </source>
</evidence>
<dbReference type="FunFam" id="3.30.160.60:FF:000100">
    <property type="entry name" value="Zinc finger 45-like"/>
    <property type="match status" value="1"/>
</dbReference>
<dbReference type="GO" id="GO:0008270">
    <property type="term" value="F:zinc ion binding"/>
    <property type="evidence" value="ECO:0007669"/>
    <property type="project" value="UniProtKB-KW"/>
</dbReference>
<feature type="compositionally biased region" description="Polar residues" evidence="6">
    <location>
        <begin position="1"/>
        <end position="16"/>
    </location>
</feature>
<evidence type="ECO:0000256" key="5">
    <source>
        <dbReference type="PROSITE-ProRule" id="PRU00042"/>
    </source>
</evidence>
<feature type="region of interest" description="Disordered" evidence="6">
    <location>
        <begin position="145"/>
        <end position="209"/>
    </location>
</feature>
<proteinExistence type="predicted"/>
<accession>A0A9Q5HWU1</accession>